<dbReference type="InterPro" id="IPR002525">
    <property type="entry name" value="Transp_IS110-like_N"/>
</dbReference>
<dbReference type="PANTHER" id="PTHR33055:SF16">
    <property type="entry name" value="TRANSPOSASE FOR INSERTION SEQUENCE ELEMENT IS1547"/>
    <property type="match status" value="1"/>
</dbReference>
<dbReference type="Proteomes" id="UP001187221">
    <property type="component" value="Unassembled WGS sequence"/>
</dbReference>
<feature type="domain" description="Transposase IS110-like N-terminal" evidence="1">
    <location>
        <begin position="11"/>
        <end position="157"/>
    </location>
</feature>
<dbReference type="InterPro" id="IPR047650">
    <property type="entry name" value="Transpos_IS110"/>
</dbReference>
<dbReference type="Pfam" id="PF01548">
    <property type="entry name" value="DEDD_Tnp_IS110"/>
    <property type="match status" value="1"/>
</dbReference>
<dbReference type="NCBIfam" id="NF033542">
    <property type="entry name" value="transpos_IS110"/>
    <property type="match status" value="1"/>
</dbReference>
<dbReference type="InterPro" id="IPR003346">
    <property type="entry name" value="Transposase_20"/>
</dbReference>
<evidence type="ECO:0000259" key="1">
    <source>
        <dbReference type="Pfam" id="PF01548"/>
    </source>
</evidence>
<proteinExistence type="predicted"/>
<keyword evidence="4" id="KW-1185">Reference proteome</keyword>
<protein>
    <submittedName>
        <fullName evidence="3">IS110 family transposase</fullName>
    </submittedName>
</protein>
<sequence>MHDITPDAVVIGIDTHKDVHVAVAINGLGARLATASFPVTSKGYRQVAAWATEHGTVHAFGIEGTGSYGAGLARALAAKGLRVIEVGRINRQLRRRYGKTDTVDAESAARAVLAGDADGEPKVGDGTVEMIRHLKIARNTALKARTQAMVTLKTMLVNAPQALRERFIGITGKMTLIRAIAALRPGALVSTTASAKMALRALANRWLMLDAEIKEHEAALEQLVRAHAPALMDAPGVSTGTIADMLIVLGDNPQRIRSEAAFAKLCGVCPVPASSGKTNRHRLNRGGNRRANAALYRVALVRMRHHPPTREYIQRRTAEGKSPREIRRCLKRYIAREIYQHLCTEKPLPAAAKGS</sequence>
<feature type="domain" description="Transposase IS116/IS110/IS902 C-terminal" evidence="2">
    <location>
        <begin position="230"/>
        <end position="314"/>
    </location>
</feature>
<evidence type="ECO:0000259" key="2">
    <source>
        <dbReference type="Pfam" id="PF02371"/>
    </source>
</evidence>
<gene>
    <name evidence="3" type="ORF">NUTIK01_33490</name>
</gene>
<accession>A0ABQ6PC65</accession>
<organism evidence="3 4">
    <name type="scientific">Novosphingobium pituita</name>
    <dbReference type="NCBI Taxonomy" id="3056842"/>
    <lineage>
        <taxon>Bacteria</taxon>
        <taxon>Pseudomonadati</taxon>
        <taxon>Pseudomonadota</taxon>
        <taxon>Alphaproteobacteria</taxon>
        <taxon>Sphingomonadales</taxon>
        <taxon>Sphingomonadaceae</taxon>
        <taxon>Novosphingobium</taxon>
    </lineage>
</organism>
<dbReference type="Pfam" id="PF02371">
    <property type="entry name" value="Transposase_20"/>
    <property type="match status" value="1"/>
</dbReference>
<dbReference type="EMBL" id="BTFW01000003">
    <property type="protein sequence ID" value="GMM62572.1"/>
    <property type="molecule type" value="Genomic_DNA"/>
</dbReference>
<dbReference type="RefSeq" id="WP_317976280.1">
    <property type="nucleotide sequence ID" value="NZ_BTFW01000003.1"/>
</dbReference>
<comment type="caution">
    <text evidence="3">The sequence shown here is derived from an EMBL/GenBank/DDBJ whole genome shotgun (WGS) entry which is preliminary data.</text>
</comment>
<reference evidence="3 4" key="1">
    <citation type="submission" date="2023-06" db="EMBL/GenBank/DDBJ databases">
        <title>Draft genome sequence of Novosphingobium sp. strain IK01.</title>
        <authorList>
            <person name="Hatamoto M."/>
            <person name="Ikarashi T."/>
            <person name="Yamaguchi T."/>
        </authorList>
    </citation>
    <scope>NUCLEOTIDE SEQUENCE [LARGE SCALE GENOMIC DNA]</scope>
    <source>
        <strain evidence="3 4">IK01</strain>
    </source>
</reference>
<dbReference type="PANTHER" id="PTHR33055">
    <property type="entry name" value="TRANSPOSASE FOR INSERTION SEQUENCE ELEMENT IS1111A"/>
    <property type="match status" value="1"/>
</dbReference>
<evidence type="ECO:0000313" key="3">
    <source>
        <dbReference type="EMBL" id="GMM62572.1"/>
    </source>
</evidence>
<name>A0ABQ6PC65_9SPHN</name>
<evidence type="ECO:0000313" key="4">
    <source>
        <dbReference type="Proteomes" id="UP001187221"/>
    </source>
</evidence>